<dbReference type="EMBL" id="HBED01046164">
    <property type="protein sequence ID" value="CAD8324813.1"/>
    <property type="molecule type" value="Transcribed_RNA"/>
</dbReference>
<name>A0A7R9WHG4_9STRA</name>
<dbReference type="PANTHER" id="PTHR43737:SF1">
    <property type="entry name" value="DUF1501 DOMAIN-CONTAINING PROTEIN"/>
    <property type="match status" value="1"/>
</dbReference>
<protein>
    <recommendedName>
        <fullName evidence="2">DUF1501 domain-containing protein</fullName>
    </recommendedName>
</protein>
<dbReference type="PANTHER" id="PTHR43737">
    <property type="entry name" value="BLL7424 PROTEIN"/>
    <property type="match status" value="1"/>
</dbReference>
<dbReference type="AlphaFoldDB" id="A0A7R9WHG4"/>
<evidence type="ECO:0000313" key="1">
    <source>
        <dbReference type="EMBL" id="CAD8324813.1"/>
    </source>
</evidence>
<gene>
    <name evidence="1" type="ORF">TDUB1175_LOCUS23233</name>
</gene>
<dbReference type="InterPro" id="IPR010869">
    <property type="entry name" value="DUF1501"/>
</dbReference>
<reference evidence="1" key="1">
    <citation type="submission" date="2021-01" db="EMBL/GenBank/DDBJ databases">
        <authorList>
            <person name="Corre E."/>
            <person name="Pelletier E."/>
            <person name="Niang G."/>
            <person name="Scheremetjew M."/>
            <person name="Finn R."/>
            <person name="Kale V."/>
            <person name="Holt S."/>
            <person name="Cochrane G."/>
            <person name="Meng A."/>
            <person name="Brown T."/>
            <person name="Cohen L."/>
        </authorList>
    </citation>
    <scope>NUCLEOTIDE SEQUENCE</scope>
    <source>
        <strain evidence="1">CCMP147</strain>
    </source>
</reference>
<proteinExistence type="predicted"/>
<evidence type="ECO:0008006" key="2">
    <source>
        <dbReference type="Google" id="ProtNLM"/>
    </source>
</evidence>
<accession>A0A7R9WHG4</accession>
<dbReference type="Pfam" id="PF07394">
    <property type="entry name" value="DUF1501"/>
    <property type="match status" value="1"/>
</dbReference>
<sequence>MTVPVTKDDYWQLTVTPLFAHNHMQRETMRIDPLEEKSNTGVIGRMSDALTGQGLSVGSFSIDHNSISLIGEPGISSTPFIISQNGVTEFSPAPSGANMSQSIKDLNAATEPDSGYFGETWSEKVLASINDNENLYNTLQGTTIGANFPETWLGRKLRTVAQLISTRVERGVDRDMFYVDIGGFDTHSDVRENLINRFTEVNDAIGAFAQELKDMNVWDMVTTVQTSDFARTLAPNTGDGTDHAWGGNYMFFGGSVAGGQVKGTYPEDLTDDGPLGLGRGRLIPKTPWDAVFNGLAEWVGVDAARMLDICPNKNAFPTGDIFSAADLFVPTVRKQRYLRK</sequence>
<organism evidence="1">
    <name type="scientific">Pseudictyota dubia</name>
    <dbReference type="NCBI Taxonomy" id="2749911"/>
    <lineage>
        <taxon>Eukaryota</taxon>
        <taxon>Sar</taxon>
        <taxon>Stramenopiles</taxon>
        <taxon>Ochrophyta</taxon>
        <taxon>Bacillariophyta</taxon>
        <taxon>Mediophyceae</taxon>
        <taxon>Biddulphiophycidae</taxon>
        <taxon>Eupodiscales</taxon>
        <taxon>Odontellaceae</taxon>
        <taxon>Pseudictyota</taxon>
    </lineage>
</organism>